<dbReference type="AlphaFoldDB" id="A0A811Y5Q5"/>
<reference evidence="12" key="1">
    <citation type="submission" date="2020-12" db="EMBL/GenBank/DDBJ databases">
        <authorList>
            <consortium name="Molecular Ecology Group"/>
        </authorList>
    </citation>
    <scope>NUCLEOTIDE SEQUENCE</scope>
    <source>
        <strain evidence="12">TBG_1078</strain>
    </source>
</reference>
<dbReference type="Gene3D" id="1.20.1300.10">
    <property type="entry name" value="Fumarate reductase/succinate dehydrogenase, transmembrane subunit"/>
    <property type="match status" value="1"/>
</dbReference>
<evidence type="ECO:0000256" key="11">
    <source>
        <dbReference type="SAM" id="Phobius"/>
    </source>
</evidence>
<dbReference type="PANTHER" id="PTHR10978">
    <property type="entry name" value="SUCCINATE DEHYDROGENASE CYTOCHROME B560 SUBUNIT"/>
    <property type="match status" value="1"/>
</dbReference>
<evidence type="ECO:0000313" key="13">
    <source>
        <dbReference type="Proteomes" id="UP000645828"/>
    </source>
</evidence>
<evidence type="ECO:0000256" key="6">
    <source>
        <dbReference type="ARBA" id="ARBA00022723"/>
    </source>
</evidence>
<dbReference type="GO" id="GO:0009055">
    <property type="term" value="F:electron transfer activity"/>
    <property type="evidence" value="ECO:0007669"/>
    <property type="project" value="InterPro"/>
</dbReference>
<feature type="transmembrane region" description="Helical" evidence="11">
    <location>
        <begin position="117"/>
        <end position="137"/>
    </location>
</feature>
<feature type="transmembrane region" description="Helical" evidence="11">
    <location>
        <begin position="83"/>
        <end position="105"/>
    </location>
</feature>
<comment type="pathway">
    <text evidence="2">Carbohydrate metabolism; tricarboxylic acid cycle.</text>
</comment>
<keyword evidence="7 11" id="KW-1133">Transmembrane helix</keyword>
<organism evidence="12 13">
    <name type="scientific">Nyctereutes procyonoides</name>
    <name type="common">Raccoon dog</name>
    <name type="synonym">Canis procyonoides</name>
    <dbReference type="NCBI Taxonomy" id="34880"/>
    <lineage>
        <taxon>Eukaryota</taxon>
        <taxon>Metazoa</taxon>
        <taxon>Chordata</taxon>
        <taxon>Craniata</taxon>
        <taxon>Vertebrata</taxon>
        <taxon>Euteleostomi</taxon>
        <taxon>Mammalia</taxon>
        <taxon>Eutheria</taxon>
        <taxon>Laurasiatheria</taxon>
        <taxon>Carnivora</taxon>
        <taxon>Caniformia</taxon>
        <taxon>Canidae</taxon>
        <taxon>Nyctereutes</taxon>
    </lineage>
</organism>
<dbReference type="GO" id="GO:0006099">
    <property type="term" value="P:tricarboxylic acid cycle"/>
    <property type="evidence" value="ECO:0007669"/>
    <property type="project" value="InterPro"/>
</dbReference>
<evidence type="ECO:0000256" key="3">
    <source>
        <dbReference type="ARBA" id="ARBA00011758"/>
    </source>
</evidence>
<comment type="function">
    <text evidence="10">Membrane-anchoring subunit of succinate dehydrogenase (SDH) that is involved in complex II of the mitochondrial electron transport chain and is responsible for transferring electrons from succinate to ubiquinone (coenzyme Q). SDH also oxidizes malate to the non-canonical enol form of oxaloacetate, enol-oxaloacetate. Enol-oxaloacetate, which is a potent inhibitor of the succinate dehydrogenase activity, is further isomerized into keto-oxaloacetate.</text>
</comment>
<dbReference type="InterPro" id="IPR014314">
    <property type="entry name" value="Succ_DH_cytb556"/>
</dbReference>
<keyword evidence="13" id="KW-1185">Reference proteome</keyword>
<gene>
    <name evidence="12" type="ORF">NYPRO_LOCUS3661</name>
</gene>
<sequence>MSLMAFLLSQTQESDCLYLNTELCYILAVIVCAHLIRNAVPLGTMVKEEMEKFWKNNASLNLSICHCGTGMALSRGLCISFGIVKFVCLGASLVYTAKFALFFPLMYHTWNGDLRKALKIPQLYQLGVAVLVLTVLLL</sequence>
<protein>
    <submittedName>
        <fullName evidence="12">(raccoon dog) hypothetical protein</fullName>
    </submittedName>
</protein>
<evidence type="ECO:0000313" key="12">
    <source>
        <dbReference type="EMBL" id="CAD7670866.1"/>
    </source>
</evidence>
<name>A0A811Y5Q5_NYCPR</name>
<dbReference type="GO" id="GO:0006121">
    <property type="term" value="P:mitochondrial electron transport, succinate to ubiquinone"/>
    <property type="evidence" value="ECO:0007669"/>
    <property type="project" value="TreeGrafter"/>
</dbReference>
<evidence type="ECO:0000256" key="2">
    <source>
        <dbReference type="ARBA" id="ARBA00005163"/>
    </source>
</evidence>
<evidence type="ECO:0000256" key="5">
    <source>
        <dbReference type="ARBA" id="ARBA00022692"/>
    </source>
</evidence>
<keyword evidence="8" id="KW-0408">Iron</keyword>
<evidence type="ECO:0000256" key="1">
    <source>
        <dbReference type="ARBA" id="ARBA00004370"/>
    </source>
</evidence>
<accession>A0A811Y5Q5</accession>
<evidence type="ECO:0000256" key="8">
    <source>
        <dbReference type="ARBA" id="ARBA00023004"/>
    </source>
</evidence>
<evidence type="ECO:0000256" key="4">
    <source>
        <dbReference type="ARBA" id="ARBA00022617"/>
    </source>
</evidence>
<evidence type="ECO:0000256" key="9">
    <source>
        <dbReference type="ARBA" id="ARBA00023136"/>
    </source>
</evidence>
<dbReference type="Proteomes" id="UP000645828">
    <property type="component" value="Unassembled WGS sequence"/>
</dbReference>
<dbReference type="PANTHER" id="PTHR10978:SF5">
    <property type="entry name" value="SUCCINATE DEHYDROGENASE CYTOCHROME B560 SUBUNIT, MITOCHONDRIAL"/>
    <property type="match status" value="1"/>
</dbReference>
<dbReference type="EMBL" id="CAJHUB010000659">
    <property type="protein sequence ID" value="CAD7670866.1"/>
    <property type="molecule type" value="Genomic_DNA"/>
</dbReference>
<comment type="subcellular location">
    <subcellularLocation>
        <location evidence="1">Membrane</location>
    </subcellularLocation>
</comment>
<keyword evidence="6" id="KW-0479">Metal-binding</keyword>
<keyword evidence="9 11" id="KW-0472">Membrane</keyword>
<keyword evidence="5 11" id="KW-0812">Transmembrane</keyword>
<proteinExistence type="predicted"/>
<dbReference type="GO" id="GO:0016020">
    <property type="term" value="C:membrane"/>
    <property type="evidence" value="ECO:0007669"/>
    <property type="project" value="UniProtKB-SubCell"/>
</dbReference>
<comment type="subunit">
    <text evidence="3">Component of complex II composed of four subunits: the flavoprotein (FP) SDHA, iron-sulfur protein (IP) SDHB, and a cytochrome b560 composed of SDHC and SDHD.</text>
</comment>
<dbReference type="InterPro" id="IPR034804">
    <property type="entry name" value="SQR/QFR_C/D"/>
</dbReference>
<dbReference type="SUPFAM" id="SSF81343">
    <property type="entry name" value="Fumarate reductase respiratory complex transmembrane subunits"/>
    <property type="match status" value="1"/>
</dbReference>
<dbReference type="GO" id="GO:0046872">
    <property type="term" value="F:metal ion binding"/>
    <property type="evidence" value="ECO:0007669"/>
    <property type="project" value="UniProtKB-KW"/>
</dbReference>
<evidence type="ECO:0000256" key="7">
    <source>
        <dbReference type="ARBA" id="ARBA00022989"/>
    </source>
</evidence>
<comment type="caution">
    <text evidence="12">The sequence shown here is derived from an EMBL/GenBank/DDBJ whole genome shotgun (WGS) entry which is preliminary data.</text>
</comment>
<dbReference type="GO" id="GO:0005739">
    <property type="term" value="C:mitochondrion"/>
    <property type="evidence" value="ECO:0007669"/>
    <property type="project" value="GOC"/>
</dbReference>
<evidence type="ECO:0000256" key="10">
    <source>
        <dbReference type="ARBA" id="ARBA00045847"/>
    </source>
</evidence>
<keyword evidence="4" id="KW-0349">Heme</keyword>